<reference evidence="2" key="1">
    <citation type="journal article" date="2023" name="bioRxiv">
        <title>Complete genome of the Medicago anthracnose fungus, Colletotrichum destructivum, reveals a mini-chromosome-like region within a core chromosome.</title>
        <authorList>
            <person name="Lapalu N."/>
            <person name="Simon A."/>
            <person name="Lu A."/>
            <person name="Plaumann P.-L."/>
            <person name="Amselem J."/>
            <person name="Pigne S."/>
            <person name="Auger A."/>
            <person name="Koch C."/>
            <person name="Dallery J.-F."/>
            <person name="O'Connell R.J."/>
        </authorList>
    </citation>
    <scope>NUCLEOTIDE SEQUENCE [LARGE SCALE GENOMIC DNA]</scope>
    <source>
        <strain evidence="2">CBS 520.97</strain>
    </source>
</reference>
<gene>
    <name evidence="1" type="ORF">CDEST_12323</name>
</gene>
<dbReference type="Proteomes" id="UP001322277">
    <property type="component" value="Chromosome 8"/>
</dbReference>
<accession>A0AAX4IVJ3</accession>
<sequence length="69" mass="7631">MCSRPIITYACGHVEVGAPWACASAKTRSPCPGVVDRPEYKSMPCYTCQANGRSFDGPRKVDEKPRQRL</sequence>
<dbReference type="AlphaFoldDB" id="A0AAX4IVJ3"/>
<keyword evidence="2" id="KW-1185">Reference proteome</keyword>
<dbReference type="GeneID" id="87948823"/>
<evidence type="ECO:0000313" key="1">
    <source>
        <dbReference type="EMBL" id="WQF87309.1"/>
    </source>
</evidence>
<evidence type="ECO:0000313" key="2">
    <source>
        <dbReference type="Proteomes" id="UP001322277"/>
    </source>
</evidence>
<proteinExistence type="predicted"/>
<dbReference type="RefSeq" id="XP_062784530.1">
    <property type="nucleotide sequence ID" value="XM_062928479.1"/>
</dbReference>
<protein>
    <submittedName>
        <fullName evidence="1">Uncharacterized protein</fullName>
    </submittedName>
</protein>
<dbReference type="EMBL" id="CP137312">
    <property type="protein sequence ID" value="WQF87309.1"/>
    <property type="molecule type" value="Genomic_DNA"/>
</dbReference>
<organism evidence="1 2">
    <name type="scientific">Colletotrichum destructivum</name>
    <dbReference type="NCBI Taxonomy" id="34406"/>
    <lineage>
        <taxon>Eukaryota</taxon>
        <taxon>Fungi</taxon>
        <taxon>Dikarya</taxon>
        <taxon>Ascomycota</taxon>
        <taxon>Pezizomycotina</taxon>
        <taxon>Sordariomycetes</taxon>
        <taxon>Hypocreomycetidae</taxon>
        <taxon>Glomerellales</taxon>
        <taxon>Glomerellaceae</taxon>
        <taxon>Colletotrichum</taxon>
        <taxon>Colletotrichum destructivum species complex</taxon>
    </lineage>
</organism>
<dbReference type="KEGG" id="cdet:87948823"/>
<name>A0AAX4IVJ3_9PEZI</name>